<dbReference type="Pfam" id="PF01936">
    <property type="entry name" value="NYN"/>
    <property type="match status" value="1"/>
</dbReference>
<dbReference type="Proteomes" id="UP000682877">
    <property type="component" value="Chromosome 1"/>
</dbReference>
<dbReference type="InterPro" id="IPR021139">
    <property type="entry name" value="NYN"/>
</dbReference>
<dbReference type="AlphaFoldDB" id="A0A8S1ZGI0"/>
<sequence length="137" mass="15968">MANIEIVHETDEKHAKLNKMLLDLFEWAFKNHQHDRANFLLVAKDIPEEETAFARALQVLRERAYKVFLAVPDDIPLDQVQSRRTASIVWRWTMLFDSNFPIKELDSDYKSDSYSDEGSSQGEDKRQKITDDAASHK</sequence>
<name>A0A8S1ZGI0_ARAAE</name>
<proteinExistence type="predicted"/>
<dbReference type="GO" id="GO:0010468">
    <property type="term" value="P:regulation of gene expression"/>
    <property type="evidence" value="ECO:0007669"/>
    <property type="project" value="InterPro"/>
</dbReference>
<dbReference type="EMBL" id="LR999451">
    <property type="protein sequence ID" value="CAE5957032.1"/>
    <property type="molecule type" value="Genomic_DNA"/>
</dbReference>
<gene>
    <name evidence="3" type="ORF">AARE701A_LOCUS776</name>
</gene>
<feature type="region of interest" description="Disordered" evidence="1">
    <location>
        <begin position="108"/>
        <end position="137"/>
    </location>
</feature>
<evidence type="ECO:0000313" key="3">
    <source>
        <dbReference type="EMBL" id="CAE5957032.1"/>
    </source>
</evidence>
<feature type="compositionally biased region" description="Basic and acidic residues" evidence="1">
    <location>
        <begin position="122"/>
        <end position="137"/>
    </location>
</feature>
<evidence type="ECO:0000259" key="2">
    <source>
        <dbReference type="Pfam" id="PF01936"/>
    </source>
</evidence>
<protein>
    <recommendedName>
        <fullName evidence="2">NYN domain-containing protein</fullName>
    </recommendedName>
</protein>
<reference evidence="3" key="1">
    <citation type="submission" date="2021-01" db="EMBL/GenBank/DDBJ databases">
        <authorList>
            <person name="Bezrukov I."/>
        </authorList>
    </citation>
    <scope>NUCLEOTIDE SEQUENCE</scope>
</reference>
<dbReference type="PANTHER" id="PTHR14379:SF7">
    <property type="entry name" value="ENDONUCLEASE OR GLYCOSYL HYDROLASE-RELATED"/>
    <property type="match status" value="1"/>
</dbReference>
<organism evidence="3 4">
    <name type="scientific">Arabidopsis arenosa</name>
    <name type="common">Sand rock-cress</name>
    <name type="synonym">Cardaminopsis arenosa</name>
    <dbReference type="NCBI Taxonomy" id="38785"/>
    <lineage>
        <taxon>Eukaryota</taxon>
        <taxon>Viridiplantae</taxon>
        <taxon>Streptophyta</taxon>
        <taxon>Embryophyta</taxon>
        <taxon>Tracheophyta</taxon>
        <taxon>Spermatophyta</taxon>
        <taxon>Magnoliopsida</taxon>
        <taxon>eudicotyledons</taxon>
        <taxon>Gunneridae</taxon>
        <taxon>Pentapetalae</taxon>
        <taxon>rosids</taxon>
        <taxon>malvids</taxon>
        <taxon>Brassicales</taxon>
        <taxon>Brassicaceae</taxon>
        <taxon>Camelineae</taxon>
        <taxon>Arabidopsis</taxon>
    </lineage>
</organism>
<evidence type="ECO:0000256" key="1">
    <source>
        <dbReference type="SAM" id="MobiDB-lite"/>
    </source>
</evidence>
<accession>A0A8S1ZGI0</accession>
<evidence type="ECO:0000313" key="4">
    <source>
        <dbReference type="Proteomes" id="UP000682877"/>
    </source>
</evidence>
<feature type="domain" description="NYN" evidence="2">
    <location>
        <begin position="12"/>
        <end position="70"/>
    </location>
</feature>
<dbReference type="PANTHER" id="PTHR14379">
    <property type="entry name" value="LIMKAIN B LKAP"/>
    <property type="match status" value="1"/>
</dbReference>
<dbReference type="InterPro" id="IPR024768">
    <property type="entry name" value="Marf1"/>
</dbReference>
<keyword evidence="4" id="KW-1185">Reference proteome</keyword>
<dbReference type="GO" id="GO:0004540">
    <property type="term" value="F:RNA nuclease activity"/>
    <property type="evidence" value="ECO:0007669"/>
    <property type="project" value="InterPro"/>
</dbReference>
<dbReference type="GO" id="GO:0005777">
    <property type="term" value="C:peroxisome"/>
    <property type="evidence" value="ECO:0007669"/>
    <property type="project" value="InterPro"/>
</dbReference>